<dbReference type="RefSeq" id="YP_008378261.1">
    <property type="nucleotide sequence ID" value="NC_021923.1"/>
</dbReference>
<evidence type="ECO:0000313" key="2">
    <source>
        <dbReference type="Proteomes" id="UP000203768"/>
    </source>
</evidence>
<sequence length="75" mass="8906">MSQEINFKLGKLIENTIDYKILKRKEKVSSVSTKNLASFYMKNKEDSNVVGRMTTYDVVGKRNYKEHFDETKYKF</sequence>
<dbReference type="KEGG" id="vg:16489447"/>
<reference evidence="1 2" key="1">
    <citation type="journal article" date="2013" name="Virus Genes">
        <title>The genome of a baculovirus isolated from Hemileuca sp. encodes a serpin ortholog.</title>
        <authorList>
            <person name="Rohrmann G.F."/>
            <person name="Erlandson M.A."/>
            <person name="Theilmann D.A."/>
        </authorList>
    </citation>
    <scope>NUCLEOTIDE SEQUENCE [LARGE SCALE GENOMIC DNA]</scope>
</reference>
<name>S5N977_9ABAC</name>
<dbReference type="EMBL" id="KF158713">
    <property type="protein sequence ID" value="AGR56797.1"/>
    <property type="molecule type" value="Genomic_DNA"/>
</dbReference>
<dbReference type="Pfam" id="PF17564">
    <property type="entry name" value="DUF5470"/>
    <property type="match status" value="1"/>
</dbReference>
<evidence type="ECO:0000313" key="1">
    <source>
        <dbReference type="EMBL" id="AGR56797.1"/>
    </source>
</evidence>
<keyword evidence="2" id="KW-1185">Reference proteome</keyword>
<organism evidence="1 2">
    <name type="scientific">Hemileuca sp. nucleopolyhedrovirus</name>
    <dbReference type="NCBI Taxonomy" id="1367203"/>
    <lineage>
        <taxon>Viruses</taxon>
        <taxon>Viruses incertae sedis</taxon>
        <taxon>Naldaviricetes</taxon>
        <taxon>Lefavirales</taxon>
        <taxon>Baculoviridae</taxon>
        <taxon>Alphabaculovirus</taxon>
        <taxon>Alphabaculovirus heleucae</taxon>
        <taxon>Hemileuca species nucleopolyhedrovirus</taxon>
    </lineage>
</organism>
<proteinExistence type="predicted"/>
<dbReference type="OrthoDB" id="27447at10239"/>
<dbReference type="InterPro" id="IPR035162">
    <property type="entry name" value="DUF5470"/>
</dbReference>
<protein>
    <submittedName>
        <fullName evidence="1">Ac55</fullName>
    </submittedName>
</protein>
<dbReference type="GeneID" id="16489447"/>
<gene>
    <name evidence="1" type="ORF">Hesp045</name>
</gene>
<dbReference type="Proteomes" id="UP000203768">
    <property type="component" value="Segment"/>
</dbReference>
<accession>S5N977</accession>